<comment type="similarity">
    <text evidence="2 9">Belongs to the cytochrome P450 family.</text>
</comment>
<keyword evidence="5 9" id="KW-0560">Oxidoreductase</keyword>
<evidence type="ECO:0000313" key="10">
    <source>
        <dbReference type="EMBL" id="KAK0511357.1"/>
    </source>
</evidence>
<keyword evidence="6 8" id="KW-0408">Iron</keyword>
<dbReference type="InterPro" id="IPR001128">
    <property type="entry name" value="Cyt_P450"/>
</dbReference>
<evidence type="ECO:0008006" key="12">
    <source>
        <dbReference type="Google" id="ProtNLM"/>
    </source>
</evidence>
<evidence type="ECO:0000256" key="6">
    <source>
        <dbReference type="ARBA" id="ARBA00023004"/>
    </source>
</evidence>
<dbReference type="GO" id="GO:0016705">
    <property type="term" value="F:oxidoreductase activity, acting on paired donors, with incorporation or reduction of molecular oxygen"/>
    <property type="evidence" value="ECO:0007669"/>
    <property type="project" value="InterPro"/>
</dbReference>
<keyword evidence="3 8" id="KW-0349">Heme</keyword>
<proteinExistence type="inferred from homology"/>
<organism evidence="10 11">
    <name type="scientific">Cladonia borealis</name>
    <dbReference type="NCBI Taxonomy" id="184061"/>
    <lineage>
        <taxon>Eukaryota</taxon>
        <taxon>Fungi</taxon>
        <taxon>Dikarya</taxon>
        <taxon>Ascomycota</taxon>
        <taxon>Pezizomycotina</taxon>
        <taxon>Lecanoromycetes</taxon>
        <taxon>OSLEUM clade</taxon>
        <taxon>Lecanoromycetidae</taxon>
        <taxon>Lecanorales</taxon>
        <taxon>Lecanorineae</taxon>
        <taxon>Cladoniaceae</taxon>
        <taxon>Cladonia</taxon>
    </lineage>
</organism>
<dbReference type="GO" id="GO:0020037">
    <property type="term" value="F:heme binding"/>
    <property type="evidence" value="ECO:0007669"/>
    <property type="project" value="InterPro"/>
</dbReference>
<keyword evidence="7 9" id="KW-0503">Monooxygenase</keyword>
<dbReference type="InterPro" id="IPR017972">
    <property type="entry name" value="Cyt_P450_CS"/>
</dbReference>
<evidence type="ECO:0000256" key="1">
    <source>
        <dbReference type="ARBA" id="ARBA00001971"/>
    </source>
</evidence>
<dbReference type="PANTHER" id="PTHR24305">
    <property type="entry name" value="CYTOCHROME P450"/>
    <property type="match status" value="1"/>
</dbReference>
<dbReference type="Gene3D" id="1.10.630.10">
    <property type="entry name" value="Cytochrome P450"/>
    <property type="match status" value="1"/>
</dbReference>
<dbReference type="InterPro" id="IPR002401">
    <property type="entry name" value="Cyt_P450_E_grp-I"/>
</dbReference>
<evidence type="ECO:0000256" key="9">
    <source>
        <dbReference type="RuleBase" id="RU000461"/>
    </source>
</evidence>
<evidence type="ECO:0000256" key="5">
    <source>
        <dbReference type="ARBA" id="ARBA00023002"/>
    </source>
</evidence>
<evidence type="ECO:0000256" key="3">
    <source>
        <dbReference type="ARBA" id="ARBA00022617"/>
    </source>
</evidence>
<accession>A0AA39QY26</accession>
<name>A0AA39QY26_9LECA</name>
<dbReference type="GO" id="GO:0004497">
    <property type="term" value="F:monooxygenase activity"/>
    <property type="evidence" value="ECO:0007669"/>
    <property type="project" value="UniProtKB-KW"/>
</dbReference>
<dbReference type="PRINTS" id="PR00463">
    <property type="entry name" value="EP450I"/>
</dbReference>
<dbReference type="GO" id="GO:0005506">
    <property type="term" value="F:iron ion binding"/>
    <property type="evidence" value="ECO:0007669"/>
    <property type="project" value="InterPro"/>
</dbReference>
<dbReference type="PANTHER" id="PTHR24305:SF29">
    <property type="entry name" value="BENZOATE-PARA-HYDROXYLASE"/>
    <property type="match status" value="1"/>
</dbReference>
<keyword evidence="11" id="KW-1185">Reference proteome</keyword>
<dbReference type="AlphaFoldDB" id="A0AA39QY26"/>
<evidence type="ECO:0000256" key="2">
    <source>
        <dbReference type="ARBA" id="ARBA00010617"/>
    </source>
</evidence>
<dbReference type="CDD" id="cd11058">
    <property type="entry name" value="CYP60B-like"/>
    <property type="match status" value="1"/>
</dbReference>
<dbReference type="SUPFAM" id="SSF48264">
    <property type="entry name" value="Cytochrome P450"/>
    <property type="match status" value="1"/>
</dbReference>
<evidence type="ECO:0000313" key="11">
    <source>
        <dbReference type="Proteomes" id="UP001166286"/>
    </source>
</evidence>
<sequence>MNHDWHKKYGSIVRIAPNHLSFNDHSAQKIVYGFGTGNVPSMAKDPRFFTPEVDHSMNIINECDKNEHARMRRMLSFAFSMSNIMANEDVLKRRTDEFLDVIGGTINSERSEKGIDIVQKFNYVTFEIMGEMSFGDSWDLRLEAQPEHRYHWADVIVNATFMNDVMRAVVCIPGLFSILEQFPPAHSRKTLYRHAEYATEHTTARLSIQSQRKDFMYHILNAKGPAATPKEIASHYNVIMMAGAVTTATFLSGYVVFFSDIEAIDSKSLLSCMYLNAVVEEGLRIYPPAGAAHLSRIVPKGGCEISGRFIPEGSRVSIHPWSVLRERANFHEPSQFIPERWIGASPEGQKGDKLDRSLPFSYGPRGCLGRNLAYLEMRMILAKLFWKYDLHWMNTNELDWERDTKGYTLWQKPGLRCTFKARTTITVLEDKDLMVKTV</sequence>
<feature type="binding site" description="axial binding residue" evidence="8">
    <location>
        <position position="367"/>
    </location>
    <ligand>
        <name>heme</name>
        <dbReference type="ChEBI" id="CHEBI:30413"/>
    </ligand>
    <ligandPart>
        <name>Fe</name>
        <dbReference type="ChEBI" id="CHEBI:18248"/>
    </ligandPart>
</feature>
<evidence type="ECO:0000256" key="7">
    <source>
        <dbReference type="ARBA" id="ARBA00023033"/>
    </source>
</evidence>
<dbReference type="EMBL" id="JAFEKC020000013">
    <property type="protein sequence ID" value="KAK0511357.1"/>
    <property type="molecule type" value="Genomic_DNA"/>
</dbReference>
<reference evidence="10" key="1">
    <citation type="submission" date="2023-03" db="EMBL/GenBank/DDBJ databases">
        <title>Complete genome of Cladonia borealis.</title>
        <authorList>
            <person name="Park H."/>
        </authorList>
    </citation>
    <scope>NUCLEOTIDE SEQUENCE</scope>
    <source>
        <strain evidence="10">ANT050790</strain>
    </source>
</reference>
<evidence type="ECO:0000256" key="4">
    <source>
        <dbReference type="ARBA" id="ARBA00022723"/>
    </source>
</evidence>
<dbReference type="InterPro" id="IPR036396">
    <property type="entry name" value="Cyt_P450_sf"/>
</dbReference>
<dbReference type="InterPro" id="IPR050121">
    <property type="entry name" value="Cytochrome_P450_monoxygenase"/>
</dbReference>
<dbReference type="Pfam" id="PF00067">
    <property type="entry name" value="p450"/>
    <property type="match status" value="2"/>
</dbReference>
<dbReference type="Proteomes" id="UP001166286">
    <property type="component" value="Unassembled WGS sequence"/>
</dbReference>
<dbReference type="PROSITE" id="PS00086">
    <property type="entry name" value="CYTOCHROME_P450"/>
    <property type="match status" value="1"/>
</dbReference>
<protein>
    <recommendedName>
        <fullName evidence="12">Cytochrome P450</fullName>
    </recommendedName>
</protein>
<comment type="cofactor">
    <cofactor evidence="1 8">
        <name>heme</name>
        <dbReference type="ChEBI" id="CHEBI:30413"/>
    </cofactor>
</comment>
<keyword evidence="4 8" id="KW-0479">Metal-binding</keyword>
<evidence type="ECO:0000256" key="8">
    <source>
        <dbReference type="PIRSR" id="PIRSR602401-1"/>
    </source>
</evidence>
<comment type="caution">
    <text evidence="10">The sequence shown here is derived from an EMBL/GenBank/DDBJ whole genome shotgun (WGS) entry which is preliminary data.</text>
</comment>
<dbReference type="PRINTS" id="PR00385">
    <property type="entry name" value="P450"/>
</dbReference>
<gene>
    <name evidence="10" type="ORF">JMJ35_005930</name>
</gene>